<feature type="compositionally biased region" description="Low complexity" evidence="1">
    <location>
        <begin position="328"/>
        <end position="345"/>
    </location>
</feature>
<evidence type="ECO:0000313" key="2">
    <source>
        <dbReference type="EMBL" id="CAG8481667.1"/>
    </source>
</evidence>
<dbReference type="InterPro" id="IPR021109">
    <property type="entry name" value="Peptidase_aspartic_dom_sf"/>
</dbReference>
<comment type="caution">
    <text evidence="2">The sequence shown here is derived from an EMBL/GenBank/DDBJ whole genome shotgun (WGS) entry which is preliminary data.</text>
</comment>
<dbReference type="EMBL" id="CAJVQA010000581">
    <property type="protein sequence ID" value="CAG8481667.1"/>
    <property type="molecule type" value="Genomic_DNA"/>
</dbReference>
<evidence type="ECO:0000256" key="1">
    <source>
        <dbReference type="SAM" id="MobiDB-lite"/>
    </source>
</evidence>
<feature type="compositionally biased region" description="Polar residues" evidence="1">
    <location>
        <begin position="202"/>
        <end position="218"/>
    </location>
</feature>
<feature type="region of interest" description="Disordered" evidence="1">
    <location>
        <begin position="296"/>
        <end position="378"/>
    </location>
</feature>
<evidence type="ECO:0000313" key="3">
    <source>
        <dbReference type="Proteomes" id="UP000789759"/>
    </source>
</evidence>
<dbReference type="AlphaFoldDB" id="A0A9N8W964"/>
<feature type="compositionally biased region" description="Basic and acidic residues" evidence="1">
    <location>
        <begin position="346"/>
        <end position="357"/>
    </location>
</feature>
<gene>
    <name evidence="2" type="ORF">CPELLU_LOCUS1550</name>
</gene>
<feature type="compositionally biased region" description="Basic residues" evidence="1">
    <location>
        <begin position="308"/>
        <end position="321"/>
    </location>
</feature>
<reference evidence="2" key="1">
    <citation type="submission" date="2021-06" db="EMBL/GenBank/DDBJ databases">
        <authorList>
            <person name="Kallberg Y."/>
            <person name="Tangrot J."/>
            <person name="Rosling A."/>
        </authorList>
    </citation>
    <scope>NUCLEOTIDE SEQUENCE</scope>
    <source>
        <strain evidence="2">FL966</strain>
    </source>
</reference>
<proteinExistence type="predicted"/>
<accession>A0A9N8W964</accession>
<dbReference type="Proteomes" id="UP000789759">
    <property type="component" value="Unassembled WGS sequence"/>
</dbReference>
<organism evidence="2 3">
    <name type="scientific">Cetraspora pellucida</name>
    <dbReference type="NCBI Taxonomy" id="1433469"/>
    <lineage>
        <taxon>Eukaryota</taxon>
        <taxon>Fungi</taxon>
        <taxon>Fungi incertae sedis</taxon>
        <taxon>Mucoromycota</taxon>
        <taxon>Glomeromycotina</taxon>
        <taxon>Glomeromycetes</taxon>
        <taxon>Diversisporales</taxon>
        <taxon>Gigasporaceae</taxon>
        <taxon>Cetraspora</taxon>
    </lineage>
</organism>
<dbReference type="OrthoDB" id="2436294at2759"/>
<feature type="region of interest" description="Disordered" evidence="1">
    <location>
        <begin position="202"/>
        <end position="224"/>
    </location>
</feature>
<keyword evidence="3" id="KW-1185">Reference proteome</keyword>
<dbReference type="Gene3D" id="2.40.70.10">
    <property type="entry name" value="Acid Proteases"/>
    <property type="match status" value="1"/>
</dbReference>
<sequence length="640" mass="71682">MAVQLGANLRHGAVSQARNIVIPAYTVFDEDCSFADGHPTDHVINLPNANIGQSVVASGVRLGQVIYWLKTNYLTITAEKQRMIFGSAVQGSDPVGHFYSKLCKLARLAGIDEQQIRLQFLHGISSDNQLEIRCIGINRPVFELLTELEEIERYKAEQLSGAYLYSNSDSKKAHRKDNYSDMTETEVRNLIKSITTPAQTQPVSSQLVSQKIQPTQPSKAYYGPQPPEMYQTIRDTNIEFIPIPKPDLPPKPIIKKSKVDSDEELANHISKLSINAVVNKAMKKAMKTQHRCLKCNKIGHRSNSPKCLRNKKKSQSRKKGSVNKVFINSNSDTNYSSSSDSGSDSSDNKSESEKSSSEDAYIPKLSSKKKSSPKKLTLQKKSDMIIDSQIQKIILAMFNDLEPAKSDFINYQELAPEIPESNSEEETLNDPIKIDFVRRKEPITSLATIPVKIKCLKIPALVLDNEAEPLIISENIVKHVNWPIDKSEKYNLSGVAIVPTESIGIACNFPITFPSGFTIRKDFVVVYVSKPTLIFSNPLLKKYKCAIDWGKDELKIPFNRKDHIILVTMHKVKNNLEVNCATTSQNDRDEVPLLCNKPLVSDQISQEADSNESDNDPLEEWHAPAGFRLDSDNLTLKKNV</sequence>
<name>A0A9N8W964_9GLOM</name>
<protein>
    <submittedName>
        <fullName evidence="2">3603_t:CDS:1</fullName>
    </submittedName>
</protein>